<feature type="signal peptide" evidence="3">
    <location>
        <begin position="1"/>
        <end position="16"/>
    </location>
</feature>
<protein>
    <recommendedName>
        <fullName evidence="4">C1q domain-containing protein</fullName>
    </recommendedName>
</protein>
<dbReference type="Gene3D" id="2.60.120.40">
    <property type="match status" value="1"/>
</dbReference>
<feature type="compositionally biased region" description="Gly residues" evidence="2">
    <location>
        <begin position="536"/>
        <end position="548"/>
    </location>
</feature>
<evidence type="ECO:0000313" key="5">
    <source>
        <dbReference type="EMBL" id="KAK3108469.1"/>
    </source>
</evidence>
<feature type="region of interest" description="Disordered" evidence="2">
    <location>
        <begin position="452"/>
        <end position="581"/>
    </location>
</feature>
<evidence type="ECO:0000313" key="6">
    <source>
        <dbReference type="Proteomes" id="UP001186944"/>
    </source>
</evidence>
<dbReference type="AlphaFoldDB" id="A0AA88YNH3"/>
<evidence type="ECO:0000259" key="4">
    <source>
        <dbReference type="PROSITE" id="PS50871"/>
    </source>
</evidence>
<dbReference type="SMART" id="SM00110">
    <property type="entry name" value="C1Q"/>
    <property type="match status" value="1"/>
</dbReference>
<keyword evidence="6" id="KW-1185">Reference proteome</keyword>
<gene>
    <name evidence="5" type="ORF">FSP39_008467</name>
</gene>
<comment type="caution">
    <text evidence="5">The sequence shown here is derived from an EMBL/GenBank/DDBJ whole genome shotgun (WGS) entry which is preliminary data.</text>
</comment>
<dbReference type="EMBL" id="VSWD01000001">
    <property type="protein sequence ID" value="KAK3108469.1"/>
    <property type="molecule type" value="Genomic_DNA"/>
</dbReference>
<dbReference type="InterPro" id="IPR001073">
    <property type="entry name" value="C1q_dom"/>
</dbReference>
<evidence type="ECO:0000256" key="1">
    <source>
        <dbReference type="SAM" id="Coils"/>
    </source>
</evidence>
<feature type="chain" id="PRO_5041666527" description="C1q domain-containing protein" evidence="3">
    <location>
        <begin position="17"/>
        <end position="581"/>
    </location>
</feature>
<evidence type="ECO:0000256" key="2">
    <source>
        <dbReference type="SAM" id="MobiDB-lite"/>
    </source>
</evidence>
<proteinExistence type="predicted"/>
<accession>A0AA88YNH3</accession>
<keyword evidence="1" id="KW-0175">Coiled coil</keyword>
<feature type="compositionally biased region" description="Low complexity" evidence="2">
    <location>
        <begin position="549"/>
        <end position="558"/>
    </location>
</feature>
<dbReference type="Proteomes" id="UP001186944">
    <property type="component" value="Unassembled WGS sequence"/>
</dbReference>
<reference evidence="5" key="1">
    <citation type="submission" date="2019-08" db="EMBL/GenBank/DDBJ databases">
        <title>The improved chromosome-level genome for the pearl oyster Pinctada fucata martensii using PacBio sequencing and Hi-C.</title>
        <authorList>
            <person name="Zheng Z."/>
        </authorList>
    </citation>
    <scope>NUCLEOTIDE SEQUENCE</scope>
    <source>
        <strain evidence="5">ZZ-2019</strain>
        <tissue evidence="5">Adductor muscle</tissue>
    </source>
</reference>
<evidence type="ECO:0000256" key="3">
    <source>
        <dbReference type="SAM" id="SignalP"/>
    </source>
</evidence>
<name>A0AA88YNH3_PINIB</name>
<feature type="coiled-coil region" evidence="1">
    <location>
        <begin position="26"/>
        <end position="81"/>
    </location>
</feature>
<organism evidence="5 6">
    <name type="scientific">Pinctada imbricata</name>
    <name type="common">Atlantic pearl-oyster</name>
    <name type="synonym">Pinctada martensii</name>
    <dbReference type="NCBI Taxonomy" id="66713"/>
    <lineage>
        <taxon>Eukaryota</taxon>
        <taxon>Metazoa</taxon>
        <taxon>Spiralia</taxon>
        <taxon>Lophotrochozoa</taxon>
        <taxon>Mollusca</taxon>
        <taxon>Bivalvia</taxon>
        <taxon>Autobranchia</taxon>
        <taxon>Pteriomorphia</taxon>
        <taxon>Pterioida</taxon>
        <taxon>Pterioidea</taxon>
        <taxon>Pteriidae</taxon>
        <taxon>Pinctada</taxon>
    </lineage>
</organism>
<dbReference type="SUPFAM" id="SSF49842">
    <property type="entry name" value="TNF-like"/>
    <property type="match status" value="1"/>
</dbReference>
<dbReference type="InterPro" id="IPR008983">
    <property type="entry name" value="Tumour_necrosis_fac-like_dom"/>
</dbReference>
<keyword evidence="3" id="KW-0732">Signal</keyword>
<dbReference type="PROSITE" id="PS50871">
    <property type="entry name" value="C1Q"/>
    <property type="match status" value="1"/>
</dbReference>
<feature type="domain" description="C1q" evidence="4">
    <location>
        <begin position="125"/>
        <end position="264"/>
    </location>
</feature>
<feature type="compositionally biased region" description="Gly residues" evidence="2">
    <location>
        <begin position="480"/>
        <end position="529"/>
    </location>
</feature>
<feature type="compositionally biased region" description="Low complexity" evidence="2">
    <location>
        <begin position="469"/>
        <end position="479"/>
    </location>
</feature>
<dbReference type="Pfam" id="PF00386">
    <property type="entry name" value="C1q"/>
    <property type="match status" value="1"/>
</dbReference>
<sequence length="581" mass="63683">MVVWVAFFLIFNVVQAFSSEDIMKELEKVQHIVEEQNFKILELEKRQEEQTVEIKGLQETVNTQKRELGDVKQEMQSVKEKCGKDLSKNISWSRMLISKAEHSNVEKNDRNITSIRKVRIIPNTENQGPIAFYAYMSSPMSGVGVHHTLVFDVVKTNVGGGYHPSGVFIAPQSGLYVFTWSFRIMAHGYHTVELAVNGNTVGATHGRDNIGDQDQISATVVISVNKGDDVYLRSGDTYNQGDIFSDQWGMRSLLWAVIFLLTVNKSISVYWQHGNCIAYLNQTKPFVPNTANHCFTDYTTGTEYCLYSDCPKPPCKKPYHDGHICQTCPGKCQEGKRFYDPGAKFLSYDGFRKCQCQRDPGFGAKMFCQVIDTPDPFNFCGIPYPFGYKKGVDVRSGQSFNNGVINNPAAHHNSLNNGGGALQGGVNFIGAPAPTNPVPMDFYPTAPPPVPHNTPGVPWNNNNMGPAVGGANQQWQNNGGQQGPNNGGGQQWQNNGGSGGVGPNNNGGGQQWQNNGGNGGQGQNNGGGQQWQNNGNNGGGPQNGGGGQWQNNNGQNNRNGGGGWQNNNNYHTTMWPQFETK</sequence>